<dbReference type="InterPro" id="IPR052837">
    <property type="entry name" value="Mitoribosomal_bS21"/>
</dbReference>
<gene>
    <name evidence="4" type="ORF">DFP72DRAFT_840105</name>
</gene>
<comment type="similarity">
    <text evidence="1">Belongs to the bacterial ribosomal protein bS21 family.</text>
</comment>
<dbReference type="PANTHER" id="PTHR41237">
    <property type="entry name" value="37S RIBOSOMAL PROTEIN MRP21, MITOCHONDRIAL"/>
    <property type="match status" value="1"/>
</dbReference>
<name>A0A8H6MG66_9AGAR</name>
<protein>
    <submittedName>
        <fullName evidence="4">Uncharacterized protein</fullName>
    </submittedName>
</protein>
<dbReference type="Proteomes" id="UP000521943">
    <property type="component" value="Unassembled WGS sequence"/>
</dbReference>
<dbReference type="GO" id="GO:0003735">
    <property type="term" value="F:structural constituent of ribosome"/>
    <property type="evidence" value="ECO:0007669"/>
    <property type="project" value="InterPro"/>
</dbReference>
<dbReference type="Pfam" id="PF01165">
    <property type="entry name" value="Ribosomal_S21"/>
    <property type="match status" value="1"/>
</dbReference>
<keyword evidence="5" id="KW-1185">Reference proteome</keyword>
<dbReference type="InterPro" id="IPR001911">
    <property type="entry name" value="Ribosomal_bS21"/>
</dbReference>
<dbReference type="PANTHER" id="PTHR41237:SF1">
    <property type="entry name" value="SMALL RIBOSOMAL SUBUNIT PROTEIN BS21M"/>
    <property type="match status" value="1"/>
</dbReference>
<proteinExistence type="inferred from homology"/>
<evidence type="ECO:0000313" key="5">
    <source>
        <dbReference type="Proteomes" id="UP000521943"/>
    </source>
</evidence>
<dbReference type="EMBL" id="JACGCI010000003">
    <property type="protein sequence ID" value="KAF6765184.1"/>
    <property type="molecule type" value="Genomic_DNA"/>
</dbReference>
<dbReference type="AlphaFoldDB" id="A0A8H6MG66"/>
<dbReference type="GO" id="GO:0005763">
    <property type="term" value="C:mitochondrial small ribosomal subunit"/>
    <property type="evidence" value="ECO:0007669"/>
    <property type="project" value="TreeGrafter"/>
</dbReference>
<reference evidence="4 5" key="1">
    <citation type="submission" date="2020-07" db="EMBL/GenBank/DDBJ databases">
        <title>Comparative genomics of pyrophilous fungi reveals a link between fire events and developmental genes.</title>
        <authorList>
            <consortium name="DOE Joint Genome Institute"/>
            <person name="Steindorff A.S."/>
            <person name="Carver A."/>
            <person name="Calhoun S."/>
            <person name="Stillman K."/>
            <person name="Liu H."/>
            <person name="Lipzen A."/>
            <person name="Pangilinan J."/>
            <person name="Labutti K."/>
            <person name="Bruns T.D."/>
            <person name="Grigoriev I.V."/>
        </authorList>
    </citation>
    <scope>NUCLEOTIDE SEQUENCE [LARGE SCALE GENOMIC DNA]</scope>
    <source>
        <strain evidence="4 5">CBS 144469</strain>
    </source>
</reference>
<evidence type="ECO:0000256" key="3">
    <source>
        <dbReference type="ARBA" id="ARBA00023274"/>
    </source>
</evidence>
<organism evidence="4 5">
    <name type="scientific">Ephemerocybe angulata</name>
    <dbReference type="NCBI Taxonomy" id="980116"/>
    <lineage>
        <taxon>Eukaryota</taxon>
        <taxon>Fungi</taxon>
        <taxon>Dikarya</taxon>
        <taxon>Basidiomycota</taxon>
        <taxon>Agaricomycotina</taxon>
        <taxon>Agaricomycetes</taxon>
        <taxon>Agaricomycetidae</taxon>
        <taxon>Agaricales</taxon>
        <taxon>Agaricineae</taxon>
        <taxon>Psathyrellaceae</taxon>
        <taxon>Ephemerocybe</taxon>
    </lineage>
</organism>
<dbReference type="OrthoDB" id="2501249at2759"/>
<comment type="caution">
    <text evidence="4">The sequence shown here is derived from an EMBL/GenBank/DDBJ whole genome shotgun (WGS) entry which is preliminary data.</text>
</comment>
<dbReference type="GO" id="GO:0070124">
    <property type="term" value="P:mitochondrial translational initiation"/>
    <property type="evidence" value="ECO:0007669"/>
    <property type="project" value="TreeGrafter"/>
</dbReference>
<evidence type="ECO:0000256" key="2">
    <source>
        <dbReference type="ARBA" id="ARBA00022980"/>
    </source>
</evidence>
<keyword evidence="2" id="KW-0689">Ribosomal protein</keyword>
<sequence>MPPIPPMEEDPLQGADQIWKKKSQEALRQAELVPPAHAYSGLRFPLGRSVEVESGKVADAIRNLEGILNRNKVRLRLRQTQRHEKRGEKLRRLKSERWRNQFAASDNDRTLVAKRLVMQDRKLVPSSLKNDQQSGVAICLPVEFQHP</sequence>
<accession>A0A8H6MG66</accession>
<evidence type="ECO:0000256" key="1">
    <source>
        <dbReference type="ARBA" id="ARBA00006640"/>
    </source>
</evidence>
<evidence type="ECO:0000313" key="4">
    <source>
        <dbReference type="EMBL" id="KAF6765184.1"/>
    </source>
</evidence>
<keyword evidence="3" id="KW-0687">Ribonucleoprotein</keyword>